<feature type="domain" description="VWFC" evidence="2">
    <location>
        <begin position="134"/>
        <end position="215"/>
    </location>
</feature>
<dbReference type="EMBL" id="JALNTZ010000007">
    <property type="protein sequence ID" value="KAJ3646205.1"/>
    <property type="molecule type" value="Genomic_DNA"/>
</dbReference>
<sequence>MKQFIFFLLHLCFMFAFSENCDKYGIRLYEDMACTPENNGGPCPTSFNCKLTSEANECMVRGKVYNSGEAIPKDKSGHTCEFGCSCNRPEIGCPQWGCGDWADVPPVPTDCYREYELDECCSTGIRCPPFNDTTTCVIDGTEYKAGQKFFPKDSCYACLCQKGFNGKFEAPFCKRRGCDAQVKHQEQIQKSCAGVYLKTHNEGEARCCPSQWTCHDGTEIIKSDGNKSNSATCKYGDKILQIGDRFEKEVKVTLVTKTKVKCECKIPPLVMCLEA</sequence>
<gene>
    <name evidence="3" type="ORF">Zmor_023800</name>
</gene>
<dbReference type="AlphaFoldDB" id="A0AA38M6T1"/>
<evidence type="ECO:0000313" key="3">
    <source>
        <dbReference type="EMBL" id="KAJ3646205.1"/>
    </source>
</evidence>
<dbReference type="PROSITE" id="PS50184">
    <property type="entry name" value="VWFC_2"/>
    <property type="match status" value="1"/>
</dbReference>
<protein>
    <recommendedName>
        <fullName evidence="2">VWFC domain-containing protein</fullName>
    </recommendedName>
</protein>
<evidence type="ECO:0000313" key="4">
    <source>
        <dbReference type="Proteomes" id="UP001168821"/>
    </source>
</evidence>
<name>A0AA38M6T1_9CUCU</name>
<comment type="caution">
    <text evidence="3">The sequence shown here is derived from an EMBL/GenBank/DDBJ whole genome shotgun (WGS) entry which is preliminary data.</text>
</comment>
<dbReference type="Proteomes" id="UP001168821">
    <property type="component" value="Unassembled WGS sequence"/>
</dbReference>
<keyword evidence="1" id="KW-0732">Signal</keyword>
<organism evidence="3 4">
    <name type="scientific">Zophobas morio</name>
    <dbReference type="NCBI Taxonomy" id="2755281"/>
    <lineage>
        <taxon>Eukaryota</taxon>
        <taxon>Metazoa</taxon>
        <taxon>Ecdysozoa</taxon>
        <taxon>Arthropoda</taxon>
        <taxon>Hexapoda</taxon>
        <taxon>Insecta</taxon>
        <taxon>Pterygota</taxon>
        <taxon>Neoptera</taxon>
        <taxon>Endopterygota</taxon>
        <taxon>Coleoptera</taxon>
        <taxon>Polyphaga</taxon>
        <taxon>Cucujiformia</taxon>
        <taxon>Tenebrionidae</taxon>
        <taxon>Zophobas</taxon>
    </lineage>
</organism>
<keyword evidence="4" id="KW-1185">Reference proteome</keyword>
<evidence type="ECO:0000259" key="2">
    <source>
        <dbReference type="PROSITE" id="PS50184"/>
    </source>
</evidence>
<proteinExistence type="predicted"/>
<feature type="signal peptide" evidence="1">
    <location>
        <begin position="1"/>
        <end position="18"/>
    </location>
</feature>
<accession>A0AA38M6T1</accession>
<reference evidence="3" key="1">
    <citation type="journal article" date="2023" name="G3 (Bethesda)">
        <title>Whole genome assemblies of Zophobas morio and Tenebrio molitor.</title>
        <authorList>
            <person name="Kaur S."/>
            <person name="Stinson S.A."/>
            <person name="diCenzo G.C."/>
        </authorList>
    </citation>
    <scope>NUCLEOTIDE SEQUENCE</scope>
    <source>
        <strain evidence="3">QUZm001</strain>
    </source>
</reference>
<feature type="chain" id="PRO_5041381967" description="VWFC domain-containing protein" evidence="1">
    <location>
        <begin position="19"/>
        <end position="275"/>
    </location>
</feature>
<evidence type="ECO:0000256" key="1">
    <source>
        <dbReference type="SAM" id="SignalP"/>
    </source>
</evidence>
<dbReference type="InterPro" id="IPR001007">
    <property type="entry name" value="VWF_dom"/>
</dbReference>